<keyword evidence="2" id="KW-1185">Reference proteome</keyword>
<name>A0ABP0K952_9DINO</name>
<dbReference type="CDD" id="cd02440">
    <property type="entry name" value="AdoMet_MTases"/>
    <property type="match status" value="1"/>
</dbReference>
<dbReference type="InterPro" id="IPR029063">
    <property type="entry name" value="SAM-dependent_MTases_sf"/>
</dbReference>
<dbReference type="SUPFAM" id="SSF53335">
    <property type="entry name" value="S-adenosyl-L-methionine-dependent methyltransferases"/>
    <property type="match status" value="1"/>
</dbReference>
<proteinExistence type="predicted"/>
<organism evidence="1 2">
    <name type="scientific">Durusdinium trenchii</name>
    <dbReference type="NCBI Taxonomy" id="1381693"/>
    <lineage>
        <taxon>Eukaryota</taxon>
        <taxon>Sar</taxon>
        <taxon>Alveolata</taxon>
        <taxon>Dinophyceae</taxon>
        <taxon>Suessiales</taxon>
        <taxon>Symbiodiniaceae</taxon>
        <taxon>Durusdinium</taxon>
    </lineage>
</organism>
<dbReference type="EMBL" id="CAXAMM010010435">
    <property type="protein sequence ID" value="CAK9023339.1"/>
    <property type="molecule type" value="Genomic_DNA"/>
</dbReference>
<dbReference type="Gene3D" id="3.40.50.150">
    <property type="entry name" value="Vaccinia Virus protein VP39"/>
    <property type="match status" value="1"/>
</dbReference>
<sequence length="316" mass="34638">MTGPSLLGDVSVTHNWERASSVYCCRSQHFCRPRELRYGHGQLSPDLASKWVTLDRDEATNAFLENCLAGHLGPRLLDICKLAPLRILRWYFSATDANALLGRGEMFVLSSDQAQRLLGAGTSGVLLDIGAGAGHTTSELAQLFDQVIATEVSGPMVTKLEARGFPVLQGSDLSGLQDLAALHGIALGEGGLVDCIALMNVLDRCDRPLSLLEEIRERLKPDGRLLLAVVLPFRPFVENGIFHLQPSEQLNLSRNAIFEYAMEEIWLSVLKPMGFHLQAIFLAHGQAVARVPYLCKGDLFANVYVLDDAIFVLSRA</sequence>
<reference evidence="1 2" key="1">
    <citation type="submission" date="2024-02" db="EMBL/GenBank/DDBJ databases">
        <authorList>
            <person name="Chen Y."/>
            <person name="Shah S."/>
            <person name="Dougan E. K."/>
            <person name="Thang M."/>
            <person name="Chan C."/>
        </authorList>
    </citation>
    <scope>NUCLEOTIDE SEQUENCE [LARGE SCALE GENOMIC DNA]</scope>
</reference>
<dbReference type="PANTHER" id="PTHR12890:SF0">
    <property type="entry name" value="PROTEIN-L-HISTIDINE N-PROS-METHYLTRANSFERASE"/>
    <property type="match status" value="1"/>
</dbReference>
<comment type="caution">
    <text evidence="1">The sequence shown here is derived from an EMBL/GenBank/DDBJ whole genome shotgun (WGS) entry which is preliminary data.</text>
</comment>
<evidence type="ECO:0000313" key="2">
    <source>
        <dbReference type="Proteomes" id="UP001642464"/>
    </source>
</evidence>
<protein>
    <submittedName>
        <fullName evidence="1">Protein-L-histidine N-pros-methyltransferase (DORA reverse strand protein) (DREV) (Methyltransferase-like protein 9) (MMETTL9)</fullName>
    </submittedName>
</protein>
<dbReference type="Pfam" id="PF05219">
    <property type="entry name" value="DREV"/>
    <property type="match status" value="1"/>
</dbReference>
<dbReference type="Proteomes" id="UP001642464">
    <property type="component" value="Unassembled WGS sequence"/>
</dbReference>
<accession>A0ABP0K952</accession>
<gene>
    <name evidence="1" type="ORF">SCF082_LOCUS16166</name>
</gene>
<evidence type="ECO:0000313" key="1">
    <source>
        <dbReference type="EMBL" id="CAK9023339.1"/>
    </source>
</evidence>
<dbReference type="PANTHER" id="PTHR12890">
    <property type="entry name" value="DREV PROTEIN"/>
    <property type="match status" value="1"/>
</dbReference>
<dbReference type="InterPro" id="IPR007884">
    <property type="entry name" value="METL9"/>
</dbReference>